<feature type="region of interest" description="Disordered" evidence="1">
    <location>
        <begin position="249"/>
        <end position="276"/>
    </location>
</feature>
<feature type="region of interest" description="Disordered" evidence="1">
    <location>
        <begin position="361"/>
        <end position="380"/>
    </location>
</feature>
<sequence length="893" mass="94231">MSKGTYGSNTSIGGMQTNAFAATLKAGSFTAAPQMVNDRLSYHKALLESKGITSLSGLGMLRISGQIVPQQGVTKPGARIISGGTMVQSTTRIVSSQKGTSSVETYSGKADILTAIPFTSKDKAFLSLPSLTAAGSDIFVDSAYWAASEVYLVNGTNIVLKYPLRNLIIIAEKLTVEENVTISWERPYRTAPPQKNPAPRTPDEAPMSTTLVGIPGTPGEPGWTGDRGYDGARAPELEVWVLEMTGRPRFDLRGQDGTQGGQGQNGGNGGKGGRGKPAVLDWAGFCKAGAGAGGNGGNGGRGGNGGAGGNGGSGGRLSLYAPQPVLQQYAAGFEIRIEGGSAGIGGAAGYPGIGGEGGAVGASKGSCGPGPRRAGQHGSTGAYGMTGPNGQPGGVLPNPIGFFSINADDFRRKMLEPAINRVTSLYVKSGERVTVYGLRFTMSDIVVIDGIEAATTVVSDTELQFTVPQLFGGSRMFQVRQTDSTLSNLASVYVLPQIMDIGQEGMEERKPNELLRVKPGMKVTLKGSGFAEGTLVLVNDHEMPDVRLISSNQIEFTMVRPSDTVKNASGEQVALKVRFADGTLSNTFQLELETYHMLVIGDSVSWGQGMQEHEKFYSLVGAAIQAKNGNIKQYTSVLAHSGATIGIGDQKTVDPVDGEVPTSYPTIWQQCDLFTGSKDKVDLVLMDGGMNDVDVTTVLNPFNPANLDDLFEKHFNQSMYTLLDKVTRDYPKAKVIVTGYYAPISRKSDLAAVEALLIALGILVGGAGGGAAGGLFGLAEFEAICNRCEKLERESKIYLQQAINKRNSELSESRIFFADPNFGPDHAALTDDPYLFGVNLDLSPQDFIASDRLVSCTKAGCTGLDMEKCKRASMGHPNPKGAQAYANAIIQLL</sequence>
<evidence type="ECO:0000313" key="4">
    <source>
        <dbReference type="Proteomes" id="UP001229346"/>
    </source>
</evidence>
<dbReference type="Gene3D" id="2.60.40.10">
    <property type="entry name" value="Immunoglobulins"/>
    <property type="match status" value="1"/>
</dbReference>
<evidence type="ECO:0000256" key="1">
    <source>
        <dbReference type="SAM" id="MobiDB-lite"/>
    </source>
</evidence>
<dbReference type="Gene3D" id="3.40.50.1110">
    <property type="entry name" value="SGNH hydrolase"/>
    <property type="match status" value="1"/>
</dbReference>
<feature type="compositionally biased region" description="Gly residues" evidence="1">
    <location>
        <begin position="257"/>
        <end position="272"/>
    </location>
</feature>
<dbReference type="SUPFAM" id="SSF52266">
    <property type="entry name" value="SGNH hydrolase"/>
    <property type="match status" value="1"/>
</dbReference>
<dbReference type="InterPro" id="IPR013783">
    <property type="entry name" value="Ig-like_fold"/>
</dbReference>
<keyword evidence="4" id="KW-1185">Reference proteome</keyword>
<evidence type="ECO:0000259" key="2">
    <source>
        <dbReference type="Pfam" id="PF01833"/>
    </source>
</evidence>
<dbReference type="InterPro" id="IPR002909">
    <property type="entry name" value="IPT_dom"/>
</dbReference>
<dbReference type="InterPro" id="IPR014756">
    <property type="entry name" value="Ig_E-set"/>
</dbReference>
<dbReference type="InterPro" id="IPR036514">
    <property type="entry name" value="SGNH_hydro_sf"/>
</dbReference>
<feature type="region of interest" description="Disordered" evidence="1">
    <location>
        <begin position="189"/>
        <end position="230"/>
    </location>
</feature>
<organism evidence="3 4">
    <name type="scientific">Paenibacillus harenae</name>
    <dbReference type="NCBI Taxonomy" id="306543"/>
    <lineage>
        <taxon>Bacteria</taxon>
        <taxon>Bacillati</taxon>
        <taxon>Bacillota</taxon>
        <taxon>Bacilli</taxon>
        <taxon>Bacillales</taxon>
        <taxon>Paenibacillaceae</taxon>
        <taxon>Paenibacillus</taxon>
    </lineage>
</organism>
<name>A0ABT9TW27_PAEHA</name>
<gene>
    <name evidence="3" type="ORF">J2T15_000730</name>
</gene>
<dbReference type="EMBL" id="JAUSSU010000002">
    <property type="protein sequence ID" value="MDQ0111297.1"/>
    <property type="molecule type" value="Genomic_DNA"/>
</dbReference>
<reference evidence="3 4" key="1">
    <citation type="submission" date="2023-07" db="EMBL/GenBank/DDBJ databases">
        <title>Sorghum-associated microbial communities from plants grown in Nebraska, USA.</title>
        <authorList>
            <person name="Schachtman D."/>
        </authorList>
    </citation>
    <scope>NUCLEOTIDE SEQUENCE [LARGE SCALE GENOMIC DNA]</scope>
    <source>
        <strain evidence="3 4">CC482</strain>
    </source>
</reference>
<protein>
    <submittedName>
        <fullName evidence="3">Lysophospholipase L1-like esterase</fullName>
    </submittedName>
</protein>
<dbReference type="RefSeq" id="WP_307201165.1">
    <property type="nucleotide sequence ID" value="NZ_JAUSSU010000002.1"/>
</dbReference>
<proteinExistence type="predicted"/>
<comment type="caution">
    <text evidence="3">The sequence shown here is derived from an EMBL/GenBank/DDBJ whole genome shotgun (WGS) entry which is preliminary data.</text>
</comment>
<evidence type="ECO:0000313" key="3">
    <source>
        <dbReference type="EMBL" id="MDQ0111297.1"/>
    </source>
</evidence>
<dbReference type="CDD" id="cd00229">
    <property type="entry name" value="SGNH_hydrolase"/>
    <property type="match status" value="1"/>
</dbReference>
<dbReference type="SUPFAM" id="SSF81296">
    <property type="entry name" value="E set domains"/>
    <property type="match status" value="1"/>
</dbReference>
<dbReference type="Pfam" id="PF01833">
    <property type="entry name" value="TIG"/>
    <property type="match status" value="1"/>
</dbReference>
<feature type="domain" description="IPT/TIG" evidence="2">
    <location>
        <begin position="418"/>
        <end position="487"/>
    </location>
</feature>
<dbReference type="Proteomes" id="UP001229346">
    <property type="component" value="Unassembled WGS sequence"/>
</dbReference>
<accession>A0ABT9TW27</accession>